<name>Q9F7C9_AGRTU</name>
<organism evidence="3">
    <name type="scientific">Agrobacterium tumefaciens</name>
    <dbReference type="NCBI Taxonomy" id="358"/>
    <lineage>
        <taxon>Bacteria</taxon>
        <taxon>Pseudomonadati</taxon>
        <taxon>Pseudomonadota</taxon>
        <taxon>Alphaproteobacteria</taxon>
        <taxon>Hyphomicrobiales</taxon>
        <taxon>Rhizobiaceae</taxon>
        <taxon>Rhizobium/Agrobacterium group</taxon>
        <taxon>Agrobacterium</taxon>
        <taxon>Agrobacterium tumefaciens complex</taxon>
    </lineage>
</organism>
<keyword evidence="1 2" id="KW-0732">Signal</keyword>
<dbReference type="Gene3D" id="3.40.190.170">
    <property type="entry name" value="Bacterial extracellular solute-binding protein, family 7"/>
    <property type="match status" value="1"/>
</dbReference>
<dbReference type="NCBIfam" id="NF037995">
    <property type="entry name" value="TRAP_S1"/>
    <property type="match status" value="1"/>
</dbReference>
<dbReference type="GO" id="GO:0055085">
    <property type="term" value="P:transmembrane transport"/>
    <property type="evidence" value="ECO:0007669"/>
    <property type="project" value="InterPro"/>
</dbReference>
<dbReference type="InterPro" id="IPR038404">
    <property type="entry name" value="TRAP_DctP_sf"/>
</dbReference>
<dbReference type="PANTHER" id="PTHR33376">
    <property type="match status" value="1"/>
</dbReference>
<feature type="chain" id="PRO_5004325994" evidence="2">
    <location>
        <begin position="25"/>
        <end position="330"/>
    </location>
</feature>
<reference evidence="3" key="1">
    <citation type="journal article" date="2000" name="J. Bacteriol.">
        <title>Characterization of the genes for two protocatechuate 3, 4-dioxygenases from the 4-sulfocatechol-degrading bacterium Agrobacterium radiobacter strain S2.</title>
        <authorList>
            <person name="Contzen M."/>
            <person name="Stolz A."/>
        </authorList>
    </citation>
    <scope>NUCLEOTIDE SEQUENCE</scope>
    <source>
        <strain evidence="3">S2</strain>
    </source>
</reference>
<evidence type="ECO:0000256" key="2">
    <source>
        <dbReference type="SAM" id="SignalP"/>
    </source>
</evidence>
<accession>Q9F7C9</accession>
<dbReference type="Pfam" id="PF03480">
    <property type="entry name" value="DctP"/>
    <property type="match status" value="1"/>
</dbReference>
<dbReference type="SUPFAM" id="SSF53850">
    <property type="entry name" value="Periplasmic binding protein-like II"/>
    <property type="match status" value="1"/>
</dbReference>
<dbReference type="AlphaFoldDB" id="Q9F7C9"/>
<evidence type="ECO:0000256" key="1">
    <source>
        <dbReference type="ARBA" id="ARBA00022729"/>
    </source>
</evidence>
<dbReference type="InterPro" id="IPR018389">
    <property type="entry name" value="DctP_fam"/>
</dbReference>
<dbReference type="CDD" id="cd13665">
    <property type="entry name" value="PBP2_TRAP_Dctp3_4"/>
    <property type="match status" value="1"/>
</dbReference>
<dbReference type="EMBL" id="AF282677">
    <property type="protein sequence ID" value="AAG27615.1"/>
    <property type="molecule type" value="Genomic_DNA"/>
</dbReference>
<feature type="signal peptide" evidence="2">
    <location>
        <begin position="1"/>
        <end position="24"/>
    </location>
</feature>
<proteinExistence type="predicted"/>
<sequence length="330" mass="35502">MMFSKMLVSAVTATALLSTLPAFARDLKLADFHSPSHFIVEEVYEPFANAVSEATGGDLTVRLYMGGELGPGPNEQYNRAVDGVADIVLAMPGYTASTFPLTLLADLPGVIDAETGTERMLANIDKLSQEYRRVQLLALWNNAPSFLFSATKPIRKLEDLAGMKVRVPSRNAGLVLEAWGGVPVSMPASEVYNAMQTGVIDGAMIDATALTGFRLEEVTNYITVGMDTSISQFLMVMNLDSFQELSEEQQKAVLDAGQEAARNGNRAWLGVASTALKDFAGTEGKEVITLSEEEIEKFNAATSTVVESVIEEVEATGVAARAYVEALQND</sequence>
<dbReference type="PANTHER" id="PTHR33376:SF15">
    <property type="entry name" value="BLL6794 PROTEIN"/>
    <property type="match status" value="1"/>
</dbReference>
<protein>
    <submittedName>
        <fullName evidence="3">Putative periplasmatic membrane protein DctP</fullName>
    </submittedName>
</protein>
<evidence type="ECO:0000313" key="3">
    <source>
        <dbReference type="EMBL" id="AAG27615.1"/>
    </source>
</evidence>